<dbReference type="Pfam" id="PF01276">
    <property type="entry name" value="OKR_DC_1"/>
    <property type="match status" value="1"/>
</dbReference>
<sequence>MDQRNAPLYEAMQNHLKNTSYSFHVPGHKNGTIIPTELHAFNEMLAYDLTELKGLDDLHEPEGPILQAQQLAAQYYGADETYFLVNGTTSGNLAMILSVCEADDLVLVQRNSHKSIMHALDLVGAKPILISPKYNQDVQRYTDISFETVKQALEEEPNIKAIILTYPDYFGTTYDLSSVVEVTHQFNVPVLVDEAHGAHFSFEFPYPKSALQCGADLVVQSAHKSLPALTMGSFLHINSKRVKKERLAYYLQVVQSSSPSYLIMMSLDLARRYIANYSKKEQTELYDEIQHFNESINQLPLIDVLPTREGIDDPLKTVITSLYLNMDHVLDILHKQGIHVEMVDHNQLLMIHGIEVNKELRHKQSQVIVDCIKGLEKYREHDKIVNNDLFINELRRFPYSYYELKQKKSEWVRWEKAIGRVAAESIIPYPPGIPIVLNGEPITKHAVNTIKQAMEKQSHIQKQSKRLDQGVKVYINY</sequence>
<dbReference type="InterPro" id="IPR008286">
    <property type="entry name" value="Prn/Lys/Arg_de-COase_C"/>
</dbReference>
<evidence type="ECO:0000313" key="8">
    <source>
        <dbReference type="EMBL" id="GAA0467392.1"/>
    </source>
</evidence>
<dbReference type="InterPro" id="IPR000310">
    <property type="entry name" value="Orn/Lys/Arg_deCO2ase_major_dom"/>
</dbReference>
<dbReference type="RefSeq" id="WP_343783869.1">
    <property type="nucleotide sequence ID" value="NZ_BAAACZ010000019.1"/>
</dbReference>
<evidence type="ECO:0000256" key="4">
    <source>
        <dbReference type="ARBA" id="ARBA00022898"/>
    </source>
</evidence>
<evidence type="ECO:0000256" key="3">
    <source>
        <dbReference type="ARBA" id="ARBA00022793"/>
    </source>
</evidence>
<keyword evidence="4" id="KW-0663">Pyridoxal phosphate</keyword>
<dbReference type="EMBL" id="BAAACZ010000019">
    <property type="protein sequence ID" value="GAA0467392.1"/>
    <property type="molecule type" value="Genomic_DNA"/>
</dbReference>
<proteinExistence type="inferred from homology"/>
<dbReference type="InterPro" id="IPR052357">
    <property type="entry name" value="Orn_Lys_Arg_decarboxylase-I"/>
</dbReference>
<keyword evidence="8" id="KW-0032">Aminotransferase</keyword>
<dbReference type="SUPFAM" id="SSF53383">
    <property type="entry name" value="PLP-dependent transferases"/>
    <property type="match status" value="1"/>
</dbReference>
<dbReference type="PANTHER" id="PTHR43277:SF3">
    <property type="entry name" value="DECARBOXYLASE, PUTATIVE-RELATED"/>
    <property type="match status" value="1"/>
</dbReference>
<keyword evidence="5" id="KW-0456">Lyase</keyword>
<gene>
    <name evidence="8" type="ORF">GCM10008935_24150</name>
</gene>
<comment type="cofactor">
    <cofactor evidence="1">
        <name>pyridoxal 5'-phosphate</name>
        <dbReference type="ChEBI" id="CHEBI:597326"/>
    </cofactor>
</comment>
<evidence type="ECO:0000259" key="7">
    <source>
        <dbReference type="Pfam" id="PF03711"/>
    </source>
</evidence>
<evidence type="ECO:0000256" key="1">
    <source>
        <dbReference type="ARBA" id="ARBA00001933"/>
    </source>
</evidence>
<reference evidence="9" key="1">
    <citation type="journal article" date="2019" name="Int. J. Syst. Evol. Microbiol.">
        <title>The Global Catalogue of Microorganisms (GCM) 10K type strain sequencing project: providing services to taxonomists for standard genome sequencing and annotation.</title>
        <authorList>
            <consortium name="The Broad Institute Genomics Platform"/>
            <consortium name="The Broad Institute Genome Sequencing Center for Infectious Disease"/>
            <person name="Wu L."/>
            <person name="Ma J."/>
        </authorList>
    </citation>
    <scope>NUCLEOTIDE SEQUENCE [LARGE SCALE GENOMIC DNA]</scope>
    <source>
        <strain evidence="9">JCM 14193</strain>
    </source>
</reference>
<dbReference type="InterPro" id="IPR015421">
    <property type="entry name" value="PyrdxlP-dep_Trfase_major"/>
</dbReference>
<name>A0ABP3K0U5_9BACI</name>
<keyword evidence="3" id="KW-0210">Decarboxylase</keyword>
<comment type="caution">
    <text evidence="8">The sequence shown here is derived from an EMBL/GenBank/DDBJ whole genome shotgun (WGS) entry which is preliminary data.</text>
</comment>
<keyword evidence="9" id="KW-1185">Reference proteome</keyword>
<organism evidence="8 9">
    <name type="scientific">Alkalibacillus silvisoli</name>
    <dbReference type="NCBI Taxonomy" id="392823"/>
    <lineage>
        <taxon>Bacteria</taxon>
        <taxon>Bacillati</taxon>
        <taxon>Bacillota</taxon>
        <taxon>Bacilli</taxon>
        <taxon>Bacillales</taxon>
        <taxon>Bacillaceae</taxon>
        <taxon>Alkalibacillus</taxon>
    </lineage>
</organism>
<dbReference type="SUPFAM" id="SSF55904">
    <property type="entry name" value="Ornithine decarboxylase C-terminal domain"/>
    <property type="match status" value="1"/>
</dbReference>
<dbReference type="Gene3D" id="3.40.640.10">
    <property type="entry name" value="Type I PLP-dependent aspartate aminotransferase-like (Major domain)"/>
    <property type="match status" value="1"/>
</dbReference>
<dbReference type="CDD" id="cd00615">
    <property type="entry name" value="Orn_deC_like"/>
    <property type="match status" value="1"/>
</dbReference>
<evidence type="ECO:0000313" key="9">
    <source>
        <dbReference type="Proteomes" id="UP001500740"/>
    </source>
</evidence>
<dbReference type="Proteomes" id="UP001500740">
    <property type="component" value="Unassembled WGS sequence"/>
</dbReference>
<dbReference type="InterPro" id="IPR036633">
    <property type="entry name" value="Prn/Lys/Arg_de-COase_C_sf"/>
</dbReference>
<feature type="domain" description="Orn/Lys/Arg decarboxylases family 1 pyridoxal-P attachment site" evidence="6">
    <location>
        <begin position="7"/>
        <end position="298"/>
    </location>
</feature>
<dbReference type="PANTHER" id="PTHR43277">
    <property type="entry name" value="ARGININE DECARBOXYLASE"/>
    <property type="match status" value="1"/>
</dbReference>
<feature type="domain" description="Orn/Lys/Arg decarboxylase C-terminal" evidence="7">
    <location>
        <begin position="400"/>
        <end position="450"/>
    </location>
</feature>
<keyword evidence="8" id="KW-0808">Transferase</keyword>
<evidence type="ECO:0000259" key="6">
    <source>
        <dbReference type="Pfam" id="PF01276"/>
    </source>
</evidence>
<dbReference type="Gene3D" id="3.90.105.10">
    <property type="entry name" value="Molybdopterin biosynthesis moea protein, domain 2"/>
    <property type="match status" value="1"/>
</dbReference>
<dbReference type="Pfam" id="PF03711">
    <property type="entry name" value="OKR_DC_1_C"/>
    <property type="match status" value="1"/>
</dbReference>
<evidence type="ECO:0000256" key="2">
    <source>
        <dbReference type="ARBA" id="ARBA00010671"/>
    </source>
</evidence>
<comment type="similarity">
    <text evidence="2">Belongs to the Orn/Lys/Arg decarboxylase class-I family.</text>
</comment>
<evidence type="ECO:0000256" key="5">
    <source>
        <dbReference type="ARBA" id="ARBA00023239"/>
    </source>
</evidence>
<protein>
    <submittedName>
        <fullName evidence="8">Aminotransferase class I/II-fold pyridoxal phosphate-dependent enzyme</fullName>
    </submittedName>
</protein>
<dbReference type="InterPro" id="IPR015424">
    <property type="entry name" value="PyrdxlP-dep_Trfase"/>
</dbReference>
<dbReference type="GO" id="GO:0008483">
    <property type="term" value="F:transaminase activity"/>
    <property type="evidence" value="ECO:0007669"/>
    <property type="project" value="UniProtKB-KW"/>
</dbReference>
<accession>A0ABP3K0U5</accession>